<dbReference type="STRING" id="758825.SAMN02982985_05361"/>
<dbReference type="InterPro" id="IPR003409">
    <property type="entry name" value="MORN"/>
</dbReference>
<dbReference type="AlphaFoldDB" id="A0A1I4TUQ6"/>
<evidence type="ECO:0000313" key="4">
    <source>
        <dbReference type="Proteomes" id="UP000199470"/>
    </source>
</evidence>
<dbReference type="PANTHER" id="PTHR23084:SF263">
    <property type="entry name" value="MORN REPEAT-CONTAINING PROTEIN 1"/>
    <property type="match status" value="1"/>
</dbReference>
<organism evidence="3 4">
    <name type="scientific">Rugamonas rubra</name>
    <dbReference type="NCBI Taxonomy" id="758825"/>
    <lineage>
        <taxon>Bacteria</taxon>
        <taxon>Pseudomonadati</taxon>
        <taxon>Pseudomonadota</taxon>
        <taxon>Betaproteobacteria</taxon>
        <taxon>Burkholderiales</taxon>
        <taxon>Oxalobacteraceae</taxon>
        <taxon>Telluria group</taxon>
        <taxon>Rugamonas</taxon>
    </lineage>
</organism>
<evidence type="ECO:0000256" key="1">
    <source>
        <dbReference type="ARBA" id="ARBA00022737"/>
    </source>
</evidence>
<dbReference type="Gene3D" id="2.20.110.10">
    <property type="entry name" value="Histone H3 K4-specific methyltransferase SET7/9 N-terminal domain"/>
    <property type="match status" value="2"/>
</dbReference>
<dbReference type="Pfam" id="PF02493">
    <property type="entry name" value="MORN"/>
    <property type="match status" value="5"/>
</dbReference>
<keyword evidence="2" id="KW-0732">Signal</keyword>
<keyword evidence="1" id="KW-0677">Repeat</keyword>
<name>A0A1I4TUQ6_9BURK</name>
<proteinExistence type="predicted"/>
<gene>
    <name evidence="3" type="ORF">SAMN02982985_05361</name>
</gene>
<dbReference type="RefSeq" id="WP_174900698.1">
    <property type="nucleotide sequence ID" value="NZ_FOTW01000034.1"/>
</dbReference>
<dbReference type="SMART" id="SM00698">
    <property type="entry name" value="MORN"/>
    <property type="match status" value="4"/>
</dbReference>
<keyword evidence="4" id="KW-1185">Reference proteome</keyword>
<dbReference type="PANTHER" id="PTHR23084">
    <property type="entry name" value="PHOSPHATIDYLINOSITOL-4-PHOSPHATE 5-KINASE RELATED"/>
    <property type="match status" value="1"/>
</dbReference>
<dbReference type="SUPFAM" id="SSF82185">
    <property type="entry name" value="Histone H3 K4-specific methyltransferase SET7/9 N-terminal domain"/>
    <property type="match status" value="2"/>
</dbReference>
<feature type="chain" id="PRO_5011618787" evidence="2">
    <location>
        <begin position="19"/>
        <end position="350"/>
    </location>
</feature>
<dbReference type="Gene3D" id="3.30.1150.10">
    <property type="match status" value="1"/>
</dbReference>
<evidence type="ECO:0000256" key="2">
    <source>
        <dbReference type="SAM" id="SignalP"/>
    </source>
</evidence>
<feature type="signal peptide" evidence="2">
    <location>
        <begin position="1"/>
        <end position="18"/>
    </location>
</feature>
<dbReference type="EMBL" id="FOTW01000034">
    <property type="protein sequence ID" value="SFM80526.1"/>
    <property type="molecule type" value="Genomic_DNA"/>
</dbReference>
<reference evidence="3 4" key="1">
    <citation type="submission" date="2016-10" db="EMBL/GenBank/DDBJ databases">
        <authorList>
            <person name="de Groot N.N."/>
        </authorList>
    </citation>
    <scope>NUCLEOTIDE SEQUENCE [LARGE SCALE GENOMIC DNA]</scope>
    <source>
        <strain evidence="3 4">ATCC 43154</strain>
    </source>
</reference>
<evidence type="ECO:0000313" key="3">
    <source>
        <dbReference type="EMBL" id="SFM80526.1"/>
    </source>
</evidence>
<sequence>MRPLFALPLLLLTLQAHGAEPQYLNAERDCRVADPQPQPGLSVTWEGACKDGYADGMGVLRWFLKEQPHGAYEGVLRAGLPNGPGFRLNPDNSSLQGDFVDGRLDGPGVYVTPKNGKLSATFRHGQPSGKVEFTYNNGDRYQGDWSANGPHGQGSMQFALGGSYQGFWLHGRMEGKGRILYPNGEQLDGEFEQGHLRGAAVPAAEPAQYTIKREKTGTHIPRAAATGLSVPPQLAYAQLTPAQQWTVKQPYRILQEADEPPYPLAGTGALVKAFLELPRKSPTDGEYRLNVLVGADGKCDSAEVQTAPTPALGQMAASILLVSKFKPAVCAGKPCAMRYPVNFQLSSKPN</sequence>
<dbReference type="Proteomes" id="UP000199470">
    <property type="component" value="Unassembled WGS sequence"/>
</dbReference>
<accession>A0A1I4TUQ6</accession>
<protein>
    <submittedName>
        <fullName evidence="3">Uncharacterized conserved protein</fullName>
    </submittedName>
</protein>